<dbReference type="OrthoDB" id="1076047at2"/>
<dbReference type="RefSeq" id="WP_153090593.1">
    <property type="nucleotide sequence ID" value="NZ_VZAH01000153.1"/>
</dbReference>
<dbReference type="Proteomes" id="UP000477980">
    <property type="component" value="Unassembled WGS sequence"/>
</dbReference>
<protein>
    <submittedName>
        <fullName evidence="2">Uncharacterized protein</fullName>
    </submittedName>
</protein>
<gene>
    <name evidence="2" type="ORF">F7D25_14505</name>
    <name evidence="1" type="ORF">F7D57_15670</name>
</gene>
<evidence type="ECO:0000313" key="2">
    <source>
        <dbReference type="EMBL" id="MQP15580.1"/>
    </source>
</evidence>
<proteinExistence type="predicted"/>
<dbReference type="AlphaFoldDB" id="A0A5P0WU01"/>
<name>A0A5P0WU01_9BACT</name>
<dbReference type="EMBL" id="VZBP01000201">
    <property type="protein sequence ID" value="MQO11111.1"/>
    <property type="molecule type" value="Genomic_DNA"/>
</dbReference>
<comment type="caution">
    <text evidence="2">The sequence shown here is derived from an EMBL/GenBank/DDBJ whole genome shotgun (WGS) entry which is preliminary data.</text>
</comment>
<dbReference type="Proteomes" id="UP000405805">
    <property type="component" value="Unassembled WGS sequence"/>
</dbReference>
<evidence type="ECO:0000313" key="3">
    <source>
        <dbReference type="Proteomes" id="UP000405805"/>
    </source>
</evidence>
<organism evidence="2 4">
    <name type="scientific">Segatella copri</name>
    <dbReference type="NCBI Taxonomy" id="165179"/>
    <lineage>
        <taxon>Bacteria</taxon>
        <taxon>Pseudomonadati</taxon>
        <taxon>Bacteroidota</taxon>
        <taxon>Bacteroidia</taxon>
        <taxon>Bacteroidales</taxon>
        <taxon>Prevotellaceae</taxon>
        <taxon>Segatella</taxon>
    </lineage>
</organism>
<sequence>MSKKSFSAAAEAAVQALLNAQKVDASIITDECGNVAIRKAPWNDAETICEVPKVIPGRMICSGGEHGDQLDFKPYAQSGGKLYTEIIHTSHGALRTSLQRVFVSFSFPKEMHKSDILKYLYKEMMEMKGKAKHFKEDIAWEQYK</sequence>
<evidence type="ECO:0000313" key="4">
    <source>
        <dbReference type="Proteomes" id="UP000477980"/>
    </source>
</evidence>
<evidence type="ECO:0000313" key="1">
    <source>
        <dbReference type="EMBL" id="MQO11111.1"/>
    </source>
</evidence>
<reference evidence="3 4" key="1">
    <citation type="submission" date="2019-09" db="EMBL/GenBank/DDBJ databases">
        <title>Distinct polysaccharide growth profiles of human intestinal Prevotella copri isolates.</title>
        <authorList>
            <person name="Fehlner-Peach H."/>
            <person name="Magnabosco C."/>
            <person name="Raghavan V."/>
            <person name="Scher J.U."/>
            <person name="Tett A."/>
            <person name="Cox L.M."/>
            <person name="Gottsegen C."/>
            <person name="Watters A."/>
            <person name="Wiltshire- Gordon J.D."/>
            <person name="Segata N."/>
            <person name="Bonneau R."/>
            <person name="Littman D.R."/>
        </authorList>
    </citation>
    <scope>NUCLEOTIDE SEQUENCE [LARGE SCALE GENOMIC DNA]</scope>
    <source>
        <strain evidence="3">iA624</strain>
        <strain evidence="1">IA624</strain>
        <strain evidence="4">iAA917</strain>
        <strain evidence="2">IAA917</strain>
    </source>
</reference>
<dbReference type="EMBL" id="VZAH01000153">
    <property type="protein sequence ID" value="MQP15580.1"/>
    <property type="molecule type" value="Genomic_DNA"/>
</dbReference>
<accession>A0A5P0WU01</accession>